<sequence>MNKEINDISEVVEKIITRNQKIHDSWCDVFGWAPVEAARLLAKSRLDRQVSLSRCLTIWLDKPAEDYVEGCLVLAWVNLGSLVEGTMKFFLSVFLDDYLSDPVQYRNKDVSPDELQLESLRQFFLKQDIWMEDKSLWDQWVQHIQQRRNAIHTYKDREIGTFDEFWEDLRQYLEFLNELEGRVPYPEEPPYYY</sequence>
<dbReference type="AlphaFoldDB" id="X1LSK5"/>
<protein>
    <submittedName>
        <fullName evidence="1">Uncharacterized protein</fullName>
    </submittedName>
</protein>
<proteinExistence type="predicted"/>
<accession>X1LSK5</accession>
<evidence type="ECO:0000313" key="1">
    <source>
        <dbReference type="EMBL" id="GAI08801.1"/>
    </source>
</evidence>
<name>X1LSK5_9ZZZZ</name>
<organism evidence="1">
    <name type="scientific">marine sediment metagenome</name>
    <dbReference type="NCBI Taxonomy" id="412755"/>
    <lineage>
        <taxon>unclassified sequences</taxon>
        <taxon>metagenomes</taxon>
        <taxon>ecological metagenomes</taxon>
    </lineage>
</organism>
<reference evidence="1" key="1">
    <citation type="journal article" date="2014" name="Front. Microbiol.">
        <title>High frequency of phylogenetically diverse reductive dehalogenase-homologous genes in deep subseafloor sedimentary metagenomes.</title>
        <authorList>
            <person name="Kawai M."/>
            <person name="Futagami T."/>
            <person name="Toyoda A."/>
            <person name="Takaki Y."/>
            <person name="Nishi S."/>
            <person name="Hori S."/>
            <person name="Arai W."/>
            <person name="Tsubouchi T."/>
            <person name="Morono Y."/>
            <person name="Uchiyama I."/>
            <person name="Ito T."/>
            <person name="Fujiyama A."/>
            <person name="Inagaki F."/>
            <person name="Takami H."/>
        </authorList>
    </citation>
    <scope>NUCLEOTIDE SEQUENCE</scope>
    <source>
        <strain evidence="1">Expedition CK06-06</strain>
    </source>
</reference>
<comment type="caution">
    <text evidence="1">The sequence shown here is derived from an EMBL/GenBank/DDBJ whole genome shotgun (WGS) entry which is preliminary data.</text>
</comment>
<gene>
    <name evidence="1" type="ORF">S06H3_15253</name>
</gene>
<dbReference type="EMBL" id="BARV01007498">
    <property type="protein sequence ID" value="GAI08801.1"/>
    <property type="molecule type" value="Genomic_DNA"/>
</dbReference>